<accession>A0A4Q6I6W7</accession>
<feature type="transmembrane region" description="Helical" evidence="5">
    <location>
        <begin position="63"/>
        <end position="84"/>
    </location>
</feature>
<dbReference type="PIRSF" id="PIRSF033913">
    <property type="entry name" value="S-S_format_DsbB"/>
    <property type="match status" value="1"/>
</dbReference>
<dbReference type="GO" id="GO:0006457">
    <property type="term" value="P:protein folding"/>
    <property type="evidence" value="ECO:0007669"/>
    <property type="project" value="InterPro"/>
</dbReference>
<evidence type="ECO:0000313" key="6">
    <source>
        <dbReference type="EMBL" id="RZB12953.1"/>
    </source>
</evidence>
<evidence type="ECO:0000256" key="2">
    <source>
        <dbReference type="ARBA" id="ARBA00022692"/>
    </source>
</evidence>
<keyword evidence="4 5" id="KW-0472">Membrane</keyword>
<proteinExistence type="predicted"/>
<dbReference type="Gene3D" id="1.20.1550.10">
    <property type="entry name" value="DsbB-like"/>
    <property type="match status" value="1"/>
</dbReference>
<protein>
    <submittedName>
        <fullName evidence="6">Disulfide bond formation protein B</fullName>
    </submittedName>
</protein>
<dbReference type="InterPro" id="IPR003752">
    <property type="entry name" value="DiS_bond_form_DsbB/BdbC"/>
</dbReference>
<evidence type="ECO:0000256" key="5">
    <source>
        <dbReference type="SAM" id="Phobius"/>
    </source>
</evidence>
<keyword evidence="3 5" id="KW-1133">Transmembrane helix</keyword>
<evidence type="ECO:0000313" key="7">
    <source>
        <dbReference type="Proteomes" id="UP000293377"/>
    </source>
</evidence>
<dbReference type="InterPro" id="IPR023380">
    <property type="entry name" value="DsbB-like_sf"/>
</dbReference>
<sequence length="160" mass="17949">MMGIIKNYNVTLLFIASVVALSVAYIAQYLFGMLPCKLCLYERIPYFINIGLFVVYLFKPSKIVFFVMCLCYMCNIFISGYHVALEHGWVADIVGCTDNAQSLSFDDIKNSLLDVNVVVSCARPSVVFMGLSIAECNLIYCVLCFTLGIHLFVKQYVTGK</sequence>
<dbReference type="SUPFAM" id="SSF158442">
    <property type="entry name" value="DsbB-like"/>
    <property type="match status" value="1"/>
</dbReference>
<keyword evidence="7" id="KW-1185">Reference proteome</keyword>
<feature type="transmembrane region" description="Helical" evidence="5">
    <location>
        <begin position="12"/>
        <end position="31"/>
    </location>
</feature>
<dbReference type="GO" id="GO:0015035">
    <property type="term" value="F:protein-disulfide reductase activity"/>
    <property type="evidence" value="ECO:0007669"/>
    <property type="project" value="InterPro"/>
</dbReference>
<comment type="caution">
    <text evidence="6">The sequence shown here is derived from an EMBL/GenBank/DDBJ whole genome shotgun (WGS) entry which is preliminary data.</text>
</comment>
<feature type="transmembrane region" description="Helical" evidence="5">
    <location>
        <begin position="126"/>
        <end position="153"/>
    </location>
</feature>
<gene>
    <name evidence="6" type="ORF">DRF75_01185</name>
</gene>
<dbReference type="Pfam" id="PF02600">
    <property type="entry name" value="DsbB"/>
    <property type="match status" value="1"/>
</dbReference>
<organism evidence="6 7">
    <name type="scientific">Ehrlichia minasensis</name>
    <dbReference type="NCBI Taxonomy" id="1242993"/>
    <lineage>
        <taxon>Bacteria</taxon>
        <taxon>Pseudomonadati</taxon>
        <taxon>Pseudomonadota</taxon>
        <taxon>Alphaproteobacteria</taxon>
        <taxon>Rickettsiales</taxon>
        <taxon>Anaplasmataceae</taxon>
        <taxon>Ehrlichia</taxon>
    </lineage>
</organism>
<name>A0A4Q6I6W7_9RICK</name>
<evidence type="ECO:0000256" key="4">
    <source>
        <dbReference type="ARBA" id="ARBA00023136"/>
    </source>
</evidence>
<dbReference type="STRING" id="1242993.ehr_00170"/>
<dbReference type="Proteomes" id="UP000293377">
    <property type="component" value="Unassembled WGS sequence"/>
</dbReference>
<dbReference type="EMBL" id="QOHL01000003">
    <property type="protein sequence ID" value="RZB12953.1"/>
    <property type="molecule type" value="Genomic_DNA"/>
</dbReference>
<dbReference type="InterPro" id="IPR024199">
    <property type="entry name" value="Uncharacterised_DsbB"/>
</dbReference>
<evidence type="ECO:0000256" key="3">
    <source>
        <dbReference type="ARBA" id="ARBA00022989"/>
    </source>
</evidence>
<dbReference type="GO" id="GO:0016020">
    <property type="term" value="C:membrane"/>
    <property type="evidence" value="ECO:0007669"/>
    <property type="project" value="UniProtKB-SubCell"/>
</dbReference>
<dbReference type="AlphaFoldDB" id="A0A4Q6I6W7"/>
<evidence type="ECO:0000256" key="1">
    <source>
        <dbReference type="ARBA" id="ARBA00004141"/>
    </source>
</evidence>
<comment type="subcellular location">
    <subcellularLocation>
        <location evidence="1">Membrane</location>
        <topology evidence="1">Multi-pass membrane protein</topology>
    </subcellularLocation>
</comment>
<feature type="transmembrane region" description="Helical" evidence="5">
    <location>
        <begin position="43"/>
        <end position="58"/>
    </location>
</feature>
<dbReference type="OrthoDB" id="9808637at2"/>
<reference evidence="6 7" key="1">
    <citation type="submission" date="2018-06" db="EMBL/GenBank/DDBJ databases">
        <title>Complete Genome Sequence of Ehrlichia minasensis Isolated From Cattle.</title>
        <authorList>
            <person name="Aguiar D.M."/>
            <person name="Araujo J.P.A.Jr."/>
            <person name="Nakazato L."/>
            <person name="Bard E."/>
            <person name="Cabezas-Cruz A."/>
        </authorList>
    </citation>
    <scope>NUCLEOTIDE SEQUENCE [LARGE SCALE GENOMIC DNA]</scope>
    <source>
        <strain evidence="6 7">B11</strain>
    </source>
</reference>
<keyword evidence="2 5" id="KW-0812">Transmembrane</keyword>